<dbReference type="KEGG" id="mtr:11408469"/>
<proteinExistence type="evidence at transcript level"/>
<dbReference type="SFLD" id="SFLDG01152">
    <property type="entry name" value="Main.3:_Omega-_and_Tau-like"/>
    <property type="match status" value="1"/>
</dbReference>
<dbReference type="GO" id="GO:0005737">
    <property type="term" value="C:cytoplasm"/>
    <property type="evidence" value="ECO:0000318"/>
    <property type="project" value="GO_Central"/>
</dbReference>
<dbReference type="SUPFAM" id="SSF52833">
    <property type="entry name" value="Thioredoxin-like"/>
    <property type="match status" value="1"/>
</dbReference>
<dbReference type="InterPro" id="IPR045074">
    <property type="entry name" value="GST_C_Tau"/>
</dbReference>
<dbReference type="OrthoDB" id="4951845at2759"/>
<name>Q1RSH8_MEDTR</name>
<evidence type="ECO:0000313" key="9">
    <source>
        <dbReference type="EMBL" id="AUW37465.1"/>
    </source>
</evidence>
<dbReference type="InterPro" id="IPR010987">
    <property type="entry name" value="Glutathione-S-Trfase_C-like"/>
</dbReference>
<dbReference type="EnsemblPlants" id="AES61890">
    <property type="protein sequence ID" value="AES61890"/>
    <property type="gene ID" value="MTR_1g090100"/>
</dbReference>
<dbReference type="Pfam" id="PF00043">
    <property type="entry name" value="GST_C"/>
    <property type="match status" value="1"/>
</dbReference>
<dbReference type="InterPro" id="IPR004046">
    <property type="entry name" value="GST_C"/>
</dbReference>
<comment type="catalytic activity">
    <reaction evidence="4">
        <text>RX + glutathione = an S-substituted glutathione + a halide anion + H(+)</text>
        <dbReference type="Rhea" id="RHEA:16437"/>
        <dbReference type="ChEBI" id="CHEBI:15378"/>
        <dbReference type="ChEBI" id="CHEBI:16042"/>
        <dbReference type="ChEBI" id="CHEBI:17792"/>
        <dbReference type="ChEBI" id="CHEBI:57925"/>
        <dbReference type="ChEBI" id="CHEBI:90779"/>
        <dbReference type="EC" id="2.5.1.18"/>
    </reaction>
</comment>
<dbReference type="EMBL" id="AC161864">
    <property type="protein sequence ID" value="ABE86683.1"/>
    <property type="molecule type" value="Genomic_DNA"/>
</dbReference>
<protein>
    <recommendedName>
        <fullName evidence="1">glutathione transferase</fullName>
        <ecNumber evidence="1">2.5.1.18</ecNumber>
    </recommendedName>
</protein>
<dbReference type="STRING" id="3880.Q1RSH8"/>
<evidence type="ECO:0000313" key="10">
    <source>
        <dbReference type="EMBL" id="RHN81223.1"/>
    </source>
</evidence>
<dbReference type="Gramene" id="rna5236">
    <property type="protein sequence ID" value="RHN81223.1"/>
    <property type="gene ID" value="gene5236"/>
</dbReference>
<evidence type="ECO:0000259" key="5">
    <source>
        <dbReference type="PROSITE" id="PS50404"/>
    </source>
</evidence>
<dbReference type="InterPro" id="IPR045073">
    <property type="entry name" value="Omega/Tau-like"/>
</dbReference>
<dbReference type="EC" id="2.5.1.18" evidence="1"/>
<dbReference type="SUPFAM" id="SSF47616">
    <property type="entry name" value="GST C-terminal domain-like"/>
    <property type="match status" value="1"/>
</dbReference>
<dbReference type="SFLD" id="SFLDS00019">
    <property type="entry name" value="Glutathione_Transferase_(cytos"/>
    <property type="match status" value="1"/>
</dbReference>
<evidence type="ECO:0000313" key="8">
    <source>
        <dbReference type="EMBL" id="AES61890.1"/>
    </source>
</evidence>
<dbReference type="AlphaFoldDB" id="Q1RSH8"/>
<dbReference type="CDD" id="cd03058">
    <property type="entry name" value="GST_N_Tau"/>
    <property type="match status" value="1"/>
</dbReference>
<dbReference type="InterPro" id="IPR036249">
    <property type="entry name" value="Thioredoxin-like_sf"/>
</dbReference>
<keyword evidence="12" id="KW-1185">Reference proteome</keyword>
<evidence type="ECO:0000313" key="12">
    <source>
        <dbReference type="Proteomes" id="UP000002051"/>
    </source>
</evidence>
<dbReference type="InterPro" id="IPR036282">
    <property type="entry name" value="Glutathione-S-Trfase_C_sf"/>
</dbReference>
<dbReference type="HOGENOM" id="CLU_011226_18_1_1"/>
<dbReference type="PANTHER" id="PTHR11260">
    <property type="entry name" value="GLUTATHIONE S-TRANSFERASE, GST, SUPERFAMILY, GST DOMAIN CONTAINING"/>
    <property type="match status" value="1"/>
</dbReference>
<organism evidence="7">
    <name type="scientific">Medicago truncatula</name>
    <name type="common">Barrel medic</name>
    <name type="synonym">Medicago tribuloides</name>
    <dbReference type="NCBI Taxonomy" id="3880"/>
    <lineage>
        <taxon>Eukaryota</taxon>
        <taxon>Viridiplantae</taxon>
        <taxon>Streptophyta</taxon>
        <taxon>Embryophyta</taxon>
        <taxon>Tracheophyta</taxon>
        <taxon>Spermatophyta</taxon>
        <taxon>Magnoliopsida</taxon>
        <taxon>eudicotyledons</taxon>
        <taxon>Gunneridae</taxon>
        <taxon>Pentapetalae</taxon>
        <taxon>rosids</taxon>
        <taxon>fabids</taxon>
        <taxon>Fabales</taxon>
        <taxon>Fabaceae</taxon>
        <taxon>Papilionoideae</taxon>
        <taxon>50 kb inversion clade</taxon>
        <taxon>NPAAA clade</taxon>
        <taxon>Hologalegina</taxon>
        <taxon>IRL clade</taxon>
        <taxon>Trifolieae</taxon>
        <taxon>Medicago</taxon>
    </lineage>
</organism>
<feature type="domain" description="GST C-terminal" evidence="6">
    <location>
        <begin position="85"/>
        <end position="209"/>
    </location>
</feature>
<dbReference type="InterPro" id="IPR004045">
    <property type="entry name" value="Glutathione_S-Trfase_N"/>
</dbReference>
<reference evidence="8 12" key="4">
    <citation type="journal article" date="2014" name="BMC Genomics">
        <title>An improved genome release (version Mt4.0) for the model legume Medicago truncatula.</title>
        <authorList>
            <person name="Tang H."/>
            <person name="Krishnakumar V."/>
            <person name="Bidwell S."/>
            <person name="Rosen B."/>
            <person name="Chan A."/>
            <person name="Zhou S."/>
            <person name="Gentzbittel L."/>
            <person name="Childs K.L."/>
            <person name="Yandell M."/>
            <person name="Gundlach H."/>
            <person name="Mayer K.F."/>
            <person name="Schwartz D.C."/>
            <person name="Town C.D."/>
        </authorList>
    </citation>
    <scope>GENOME REANNOTATION</scope>
    <source>
        <strain evidence="8">A17</strain>
        <strain evidence="11 12">cv. Jemalong A17</strain>
    </source>
</reference>
<dbReference type="PaxDb" id="3880-AES61890"/>
<evidence type="ECO:0000256" key="1">
    <source>
        <dbReference type="ARBA" id="ARBA00012452"/>
    </source>
</evidence>
<dbReference type="OMA" id="RVINDIW"/>
<reference evidence="11" key="5">
    <citation type="submission" date="2015-04" db="UniProtKB">
        <authorList>
            <consortium name="EnsemblPlants"/>
        </authorList>
    </citation>
    <scope>IDENTIFICATION</scope>
    <source>
        <strain evidence="11">cv. Jemalong A17</strain>
    </source>
</reference>
<evidence type="ECO:0000256" key="3">
    <source>
        <dbReference type="ARBA" id="ARBA00025743"/>
    </source>
</evidence>
<reference evidence="10" key="8">
    <citation type="journal article" date="2018" name="Nat. Plants">
        <title>Whole-genome landscape of Medicago truncatula symbiotic genes.</title>
        <authorList>
            <person name="Pecrix Y."/>
            <person name="Gamas P."/>
            <person name="Carrere S."/>
        </authorList>
    </citation>
    <scope>NUCLEOTIDE SEQUENCE</scope>
    <source>
        <tissue evidence="10">Leaves</tissue>
    </source>
</reference>
<dbReference type="EMBL" id="CM001217">
    <property type="protein sequence ID" value="AES61890.1"/>
    <property type="molecule type" value="Genomic_DNA"/>
</dbReference>
<dbReference type="SFLD" id="SFLDG00358">
    <property type="entry name" value="Main_(cytGST)"/>
    <property type="match status" value="1"/>
</dbReference>
<dbReference type="CDD" id="cd03185">
    <property type="entry name" value="GST_C_Tau"/>
    <property type="match status" value="1"/>
</dbReference>
<dbReference type="Gene3D" id="1.20.1050.10">
    <property type="match status" value="1"/>
</dbReference>
<reference evidence="9" key="6">
    <citation type="submission" date="2016-12" db="EMBL/GenBank/DDBJ databases">
        <title>Functional Divergence of the Medicago GST Supergene Family.</title>
        <authorList>
            <person name="Han X.-M."/>
        </authorList>
    </citation>
    <scope>NUCLEOTIDE SEQUENCE</scope>
</reference>
<dbReference type="Gene3D" id="3.40.30.10">
    <property type="entry name" value="Glutaredoxin"/>
    <property type="match status" value="1"/>
</dbReference>
<evidence type="ECO:0000313" key="7">
    <source>
        <dbReference type="EMBL" id="ABE86683.1"/>
    </source>
</evidence>
<reference evidence="13" key="7">
    <citation type="journal article" date="2018" name="Nat. Plants">
        <title>Whole-genome landscape of Medicago truncatula symbiotic genes.</title>
        <authorList>
            <person name="Pecrix Y."/>
            <person name="Staton S.E."/>
            <person name="Sallet E."/>
            <person name="Lelandais-Briere C."/>
            <person name="Moreau S."/>
            <person name="Carrere S."/>
            <person name="Blein T."/>
            <person name="Jardinaud M.F."/>
            <person name="Latrasse D."/>
            <person name="Zouine M."/>
            <person name="Zahm M."/>
            <person name="Kreplak J."/>
            <person name="Mayjonade B."/>
            <person name="Satge C."/>
            <person name="Perez M."/>
            <person name="Cauet S."/>
            <person name="Marande W."/>
            <person name="Chantry-Darmon C."/>
            <person name="Lopez-Roques C."/>
            <person name="Bouchez O."/>
            <person name="Berard A."/>
            <person name="Debelle F."/>
            <person name="Munos S."/>
            <person name="Bendahmane A."/>
            <person name="Berges H."/>
            <person name="Niebel A."/>
            <person name="Buitink J."/>
            <person name="Frugier F."/>
            <person name="Benhamed M."/>
            <person name="Crespi M."/>
            <person name="Gouzy J."/>
            <person name="Gamas P."/>
        </authorList>
    </citation>
    <scope>NUCLEOTIDE SEQUENCE [LARGE SCALE GENOMIC DNA]</scope>
    <source>
        <strain evidence="13">cv. Jemalong A17</strain>
    </source>
</reference>
<dbReference type="PANTHER" id="PTHR11260:SF679">
    <property type="entry name" value="GLUTATHIONE TRANSFERASE"/>
    <property type="match status" value="1"/>
</dbReference>
<gene>
    <name evidence="11" type="primary">11408469</name>
    <name evidence="8" type="ordered locus">MTR_1g090100</name>
    <name evidence="7" type="ORF">MtrDRAFT_AC161864g13v2</name>
    <name evidence="10" type="ORF">MtrunA17_Chr1g0196721</name>
</gene>
<evidence type="ECO:0000256" key="4">
    <source>
        <dbReference type="ARBA" id="ARBA00047960"/>
    </source>
</evidence>
<accession>Q1RSH8</accession>
<evidence type="ECO:0000313" key="11">
    <source>
        <dbReference type="EnsemblPlants" id="AES61890"/>
    </source>
</evidence>
<dbReference type="eggNOG" id="KOG0406">
    <property type="taxonomic scope" value="Eukaryota"/>
</dbReference>
<keyword evidence="2 9" id="KW-0808">Transferase</keyword>
<dbReference type="Proteomes" id="UP000002051">
    <property type="component" value="Unassembled WGS sequence"/>
</dbReference>
<reference evidence="7" key="1">
    <citation type="submission" date="2006-03" db="EMBL/GenBank/DDBJ databases">
        <authorList>
            <person name="Lin S."/>
            <person name="Dixon R."/>
            <person name="May G."/>
            <person name="Sumner L."/>
            <person name="Gonzales B."/>
            <person name="Cook D."/>
            <person name="Kim D."/>
            <person name="Young N."/>
            <person name="Cannon S."/>
            <person name="Roe B.A."/>
        </authorList>
    </citation>
    <scope>NUCLEOTIDE SEQUENCE</scope>
</reference>
<evidence type="ECO:0000313" key="13">
    <source>
        <dbReference type="Proteomes" id="UP000265566"/>
    </source>
</evidence>
<feature type="domain" description="GST N-terminal" evidence="5">
    <location>
        <begin position="1"/>
        <end position="80"/>
    </location>
</feature>
<dbReference type="Pfam" id="PF02798">
    <property type="entry name" value="GST_N"/>
    <property type="match status" value="1"/>
</dbReference>
<dbReference type="FunFam" id="3.40.30.10:FF:000044">
    <property type="entry name" value="Glutathione S-transferase GSTU6"/>
    <property type="match status" value="1"/>
</dbReference>
<dbReference type="PROSITE" id="PS50405">
    <property type="entry name" value="GST_CTER"/>
    <property type="match status" value="1"/>
</dbReference>
<dbReference type="EMBL" id="KY399314">
    <property type="protein sequence ID" value="AUW37465.1"/>
    <property type="molecule type" value="mRNA"/>
</dbReference>
<dbReference type="EMBL" id="PSQE01000001">
    <property type="protein sequence ID" value="RHN81223.1"/>
    <property type="molecule type" value="Genomic_DNA"/>
</dbReference>
<comment type="similarity">
    <text evidence="3">Belongs to the GST superfamily. Tau family.</text>
</comment>
<dbReference type="PROSITE" id="PS50404">
    <property type="entry name" value="GST_NTER"/>
    <property type="match status" value="1"/>
</dbReference>
<dbReference type="ProMEX" id="Q1RSH8"/>
<sequence>MTVKLHGFWYSPFTLRVVWTLNLKGIPYENIEEYRFNKSPLLLQYNPIYKKTPVLIHDGKPICESMIIVEYIDEIWPHNSLLPADPYDRAQARFWVKYVDELISAIEPFLNSISGEEREKARENLWERLKVIEDWCLDDKKKLYGGDTINIVDIALGSFVKFIEIQEDMFEVKVLQSERFPRLHLWFNNFKDVPVIKGNTPGQEKLVAFGKCLIEKILVSF</sequence>
<dbReference type="GO" id="GO:0004364">
    <property type="term" value="F:glutathione transferase activity"/>
    <property type="evidence" value="ECO:0000318"/>
    <property type="project" value="GO_Central"/>
</dbReference>
<dbReference type="InterPro" id="IPR040079">
    <property type="entry name" value="Glutathione_S-Trfase"/>
</dbReference>
<reference evidence="7" key="2">
    <citation type="submission" date="2007-04" db="EMBL/GenBank/DDBJ databases">
        <authorList>
            <consortium name="The International Medicago Genome Annotation Group"/>
        </authorList>
    </citation>
    <scope>NUCLEOTIDE SEQUENCE</scope>
</reference>
<dbReference type="Proteomes" id="UP000265566">
    <property type="component" value="Chromosome 1"/>
</dbReference>
<dbReference type="GO" id="GO:0006749">
    <property type="term" value="P:glutathione metabolic process"/>
    <property type="evidence" value="ECO:0000318"/>
    <property type="project" value="GO_Central"/>
</dbReference>
<evidence type="ECO:0000256" key="2">
    <source>
        <dbReference type="ARBA" id="ARBA00022679"/>
    </source>
</evidence>
<reference evidence="8 12" key="3">
    <citation type="journal article" date="2011" name="Nature">
        <title>The Medicago genome provides insight into the evolution of rhizobial symbioses.</title>
        <authorList>
            <person name="Young N.D."/>
            <person name="Debelle F."/>
            <person name="Oldroyd G.E."/>
            <person name="Geurts R."/>
            <person name="Cannon S.B."/>
            <person name="Udvardi M.K."/>
            <person name="Benedito V.A."/>
            <person name="Mayer K.F."/>
            <person name="Gouzy J."/>
            <person name="Schoof H."/>
            <person name="Van de Peer Y."/>
            <person name="Proost S."/>
            <person name="Cook D.R."/>
            <person name="Meyers B.C."/>
            <person name="Spannagl M."/>
            <person name="Cheung F."/>
            <person name="De Mita S."/>
            <person name="Krishnakumar V."/>
            <person name="Gundlach H."/>
            <person name="Zhou S."/>
            <person name="Mudge J."/>
            <person name="Bharti A.K."/>
            <person name="Murray J.D."/>
            <person name="Naoumkina M.A."/>
            <person name="Rosen B."/>
            <person name="Silverstein K.A."/>
            <person name="Tang H."/>
            <person name="Rombauts S."/>
            <person name="Zhao P.X."/>
            <person name="Zhou P."/>
            <person name="Barbe V."/>
            <person name="Bardou P."/>
            <person name="Bechner M."/>
            <person name="Bellec A."/>
            <person name="Berger A."/>
            <person name="Berges H."/>
            <person name="Bidwell S."/>
            <person name="Bisseling T."/>
            <person name="Choisne N."/>
            <person name="Couloux A."/>
            <person name="Denny R."/>
            <person name="Deshpande S."/>
            <person name="Dai X."/>
            <person name="Doyle J.J."/>
            <person name="Dudez A.M."/>
            <person name="Farmer A.D."/>
            <person name="Fouteau S."/>
            <person name="Franken C."/>
            <person name="Gibelin C."/>
            <person name="Gish J."/>
            <person name="Goldstein S."/>
            <person name="Gonzalez A.J."/>
            <person name="Green P.J."/>
            <person name="Hallab A."/>
            <person name="Hartog M."/>
            <person name="Hua A."/>
            <person name="Humphray S.J."/>
            <person name="Jeong D.H."/>
            <person name="Jing Y."/>
            <person name="Jocker A."/>
            <person name="Kenton S.M."/>
            <person name="Kim D.J."/>
            <person name="Klee K."/>
            <person name="Lai H."/>
            <person name="Lang C."/>
            <person name="Lin S."/>
            <person name="Macmil S.L."/>
            <person name="Magdelenat G."/>
            <person name="Matthews L."/>
            <person name="McCorrison J."/>
            <person name="Monaghan E.L."/>
            <person name="Mun J.H."/>
            <person name="Najar F.Z."/>
            <person name="Nicholson C."/>
            <person name="Noirot C."/>
            <person name="O'Bleness M."/>
            <person name="Paule C.R."/>
            <person name="Poulain J."/>
            <person name="Prion F."/>
            <person name="Qin B."/>
            <person name="Qu C."/>
            <person name="Retzel E.F."/>
            <person name="Riddle C."/>
            <person name="Sallet E."/>
            <person name="Samain S."/>
            <person name="Samson N."/>
            <person name="Sanders I."/>
            <person name="Saurat O."/>
            <person name="Scarpelli C."/>
            <person name="Schiex T."/>
            <person name="Segurens B."/>
            <person name="Severin A.J."/>
            <person name="Sherrier D.J."/>
            <person name="Shi R."/>
            <person name="Sims S."/>
            <person name="Singer S.R."/>
            <person name="Sinharoy S."/>
            <person name="Sterck L."/>
            <person name="Viollet A."/>
            <person name="Wang B.B."/>
            <person name="Wang K."/>
            <person name="Wang M."/>
            <person name="Wang X."/>
            <person name="Warfsmann J."/>
            <person name="Weissenbach J."/>
            <person name="White D.D."/>
            <person name="White J.D."/>
            <person name="Wiley G.B."/>
            <person name="Wincker P."/>
            <person name="Xing Y."/>
            <person name="Yang L."/>
            <person name="Yao Z."/>
            <person name="Ying F."/>
            <person name="Zhai J."/>
            <person name="Zhou L."/>
            <person name="Zuber A."/>
            <person name="Denarie J."/>
            <person name="Dixon R.A."/>
            <person name="May G.D."/>
            <person name="Schwartz D.C."/>
            <person name="Rogers J."/>
            <person name="Quetier F."/>
            <person name="Town C.D."/>
            <person name="Roe B.A."/>
        </authorList>
    </citation>
    <scope>NUCLEOTIDE SEQUENCE [LARGE SCALE GENOMIC DNA]</scope>
    <source>
        <strain evidence="8">A17</strain>
        <strain evidence="11 12">cv. Jemalong A17</strain>
    </source>
</reference>
<evidence type="ECO:0000259" key="6">
    <source>
        <dbReference type="PROSITE" id="PS50405"/>
    </source>
</evidence>